<dbReference type="PANTHER" id="PTHR10504">
    <property type="entry name" value="BACTERICIDAL PERMEABILITY-INCREASING BPI PROTEIN-RELATED"/>
    <property type="match status" value="1"/>
</dbReference>
<dbReference type="PANTHER" id="PTHR10504:SF131">
    <property type="entry name" value="BPI2 DOMAIN-CONTAINING PROTEIN"/>
    <property type="match status" value="1"/>
</dbReference>
<keyword evidence="1" id="KW-0472">Membrane</keyword>
<feature type="transmembrane region" description="Helical" evidence="1">
    <location>
        <begin position="12"/>
        <end position="34"/>
    </location>
</feature>
<dbReference type="Gene3D" id="3.15.20.10">
    <property type="entry name" value="Bactericidal permeability-increasing protein, domain 2"/>
    <property type="match status" value="1"/>
</dbReference>
<dbReference type="AlphaFoldDB" id="A0AAN8IMS5"/>
<keyword evidence="1" id="KW-1133">Transmembrane helix</keyword>
<keyword evidence="3" id="KW-1185">Reference proteome</keyword>
<accession>A0AAN8IMS5</accession>
<reference evidence="2 3" key="1">
    <citation type="submission" date="2019-10" db="EMBL/GenBank/DDBJ databases">
        <title>Assembly and Annotation for the nematode Trichostrongylus colubriformis.</title>
        <authorList>
            <person name="Martin J."/>
        </authorList>
    </citation>
    <scope>NUCLEOTIDE SEQUENCE [LARGE SCALE GENOMIC DNA]</scope>
    <source>
        <strain evidence="2">G859</strain>
        <tissue evidence="2">Whole worm</tissue>
    </source>
</reference>
<dbReference type="Proteomes" id="UP001331761">
    <property type="component" value="Unassembled WGS sequence"/>
</dbReference>
<dbReference type="GO" id="GO:0005615">
    <property type="term" value="C:extracellular space"/>
    <property type="evidence" value="ECO:0007669"/>
    <property type="project" value="TreeGrafter"/>
</dbReference>
<evidence type="ECO:0000256" key="1">
    <source>
        <dbReference type="SAM" id="Phobius"/>
    </source>
</evidence>
<dbReference type="SUPFAM" id="SSF55394">
    <property type="entry name" value="Bactericidal permeability-increasing protein, BPI"/>
    <property type="match status" value="1"/>
</dbReference>
<name>A0AAN8IMS5_TRICO</name>
<sequence>MQISSFDVVDCCLFQAMRVFIVGALYSLLIVTAFNVKRKSDNDTDNENSLYGSMEKMIEHLENQVELHLGDEETREITTTNALEKTNISEYASGDITLRLYPSGMDYAIEKVMLAIRHDAMRHRPHTIRASYHGMDITVDSIQIVEFLVPKLEVERLGETKFRFFTHGGGMRYLGLYSTVYKTTREGQFEALVDDIRIQVDVEFSDEDNHVIVSEKKCSAGVGETLVQLIPSMPSQIVNLLSERIQHRFHEKVCPAFTHYVGEVANIVRSLASIEDVTTQKDELSLPCVIEHDRVATRIDSRGAKLSFKRTIPREKRSAISNAVVEPEIPVDEMASVSVTEDYINEMLCDLTESGSIIFHLHRIPAVQEVLRTQCDDRRCLGAFADLDRVTDGSGHLDSFVTSSPRVEFYNDQALVHISLNTVLSYENRAAHHRIPYLRFGTDMTMRLTKLNFGVSDDGYYRWTARYEIVELKTHDVHTDFEQLKGFSKHLEEHLNLHRANIEDLLTKHLNGDLPLRLNQHVHLQPDSAVFGHHRVIIPLNFKLDKKLLPAFQFVHTSFI</sequence>
<protein>
    <submittedName>
        <fullName evidence="2">BPI1 domain-containing protein</fullName>
    </submittedName>
</protein>
<organism evidence="2 3">
    <name type="scientific">Trichostrongylus colubriformis</name>
    <name type="common">Black scour worm</name>
    <dbReference type="NCBI Taxonomy" id="6319"/>
    <lineage>
        <taxon>Eukaryota</taxon>
        <taxon>Metazoa</taxon>
        <taxon>Ecdysozoa</taxon>
        <taxon>Nematoda</taxon>
        <taxon>Chromadorea</taxon>
        <taxon>Rhabditida</taxon>
        <taxon>Rhabditina</taxon>
        <taxon>Rhabditomorpha</taxon>
        <taxon>Strongyloidea</taxon>
        <taxon>Trichostrongylidae</taxon>
        <taxon>Trichostrongylus</taxon>
    </lineage>
</organism>
<evidence type="ECO:0000313" key="3">
    <source>
        <dbReference type="Proteomes" id="UP001331761"/>
    </source>
</evidence>
<dbReference type="InterPro" id="IPR032942">
    <property type="entry name" value="BPI/LBP/Plunc"/>
</dbReference>
<gene>
    <name evidence="2" type="ORF">GCK32_000663</name>
</gene>
<dbReference type="Gene3D" id="3.15.10.10">
    <property type="entry name" value="Bactericidal permeability-increasing protein, domain 1"/>
    <property type="match status" value="1"/>
</dbReference>
<dbReference type="EMBL" id="WIXE01008497">
    <property type="protein sequence ID" value="KAK5979276.1"/>
    <property type="molecule type" value="Genomic_DNA"/>
</dbReference>
<keyword evidence="1" id="KW-0812">Transmembrane</keyword>
<evidence type="ECO:0000313" key="2">
    <source>
        <dbReference type="EMBL" id="KAK5979276.1"/>
    </source>
</evidence>
<proteinExistence type="predicted"/>
<dbReference type="InterPro" id="IPR017943">
    <property type="entry name" value="Bactericidal_perm-incr_a/b_dom"/>
</dbReference>
<dbReference type="GO" id="GO:0008289">
    <property type="term" value="F:lipid binding"/>
    <property type="evidence" value="ECO:0007669"/>
    <property type="project" value="InterPro"/>
</dbReference>
<comment type="caution">
    <text evidence="2">The sequence shown here is derived from an EMBL/GenBank/DDBJ whole genome shotgun (WGS) entry which is preliminary data.</text>
</comment>